<organism evidence="2 3">
    <name type="scientific">Favolaschia claudopus</name>
    <dbReference type="NCBI Taxonomy" id="2862362"/>
    <lineage>
        <taxon>Eukaryota</taxon>
        <taxon>Fungi</taxon>
        <taxon>Dikarya</taxon>
        <taxon>Basidiomycota</taxon>
        <taxon>Agaricomycotina</taxon>
        <taxon>Agaricomycetes</taxon>
        <taxon>Agaricomycetidae</taxon>
        <taxon>Agaricales</taxon>
        <taxon>Marasmiineae</taxon>
        <taxon>Mycenaceae</taxon>
        <taxon>Favolaschia</taxon>
    </lineage>
</organism>
<evidence type="ECO:0000313" key="3">
    <source>
        <dbReference type="Proteomes" id="UP001362999"/>
    </source>
</evidence>
<evidence type="ECO:0000313" key="2">
    <source>
        <dbReference type="EMBL" id="KAK7034216.1"/>
    </source>
</evidence>
<dbReference type="EMBL" id="JAWWNJ010000021">
    <property type="protein sequence ID" value="KAK7034216.1"/>
    <property type="molecule type" value="Genomic_DNA"/>
</dbReference>
<comment type="caution">
    <text evidence="2">The sequence shown here is derived from an EMBL/GenBank/DDBJ whole genome shotgun (WGS) entry which is preliminary data.</text>
</comment>
<feature type="region of interest" description="Disordered" evidence="1">
    <location>
        <begin position="14"/>
        <end position="52"/>
    </location>
</feature>
<protein>
    <submittedName>
        <fullName evidence="2">Uncharacterized protein</fullName>
    </submittedName>
</protein>
<accession>A0AAW0C3L0</accession>
<feature type="compositionally biased region" description="Acidic residues" evidence="1">
    <location>
        <begin position="37"/>
        <end position="48"/>
    </location>
</feature>
<keyword evidence="3" id="KW-1185">Reference proteome</keyword>
<reference evidence="2 3" key="1">
    <citation type="journal article" date="2024" name="J Genomics">
        <title>Draft genome sequencing and assembly of Favolaschia claudopus CIRM-BRFM 2984 isolated from oak limbs.</title>
        <authorList>
            <person name="Navarro D."/>
            <person name="Drula E."/>
            <person name="Chaduli D."/>
            <person name="Cazenave R."/>
            <person name="Ahrendt S."/>
            <person name="Wang J."/>
            <person name="Lipzen A."/>
            <person name="Daum C."/>
            <person name="Barry K."/>
            <person name="Grigoriev I.V."/>
            <person name="Favel A."/>
            <person name="Rosso M.N."/>
            <person name="Martin F."/>
        </authorList>
    </citation>
    <scope>NUCLEOTIDE SEQUENCE [LARGE SCALE GENOMIC DNA]</scope>
    <source>
        <strain evidence="2 3">CIRM-BRFM 2984</strain>
    </source>
</reference>
<name>A0AAW0C3L0_9AGAR</name>
<feature type="non-terminal residue" evidence="2">
    <location>
        <position position="1"/>
    </location>
</feature>
<dbReference type="Proteomes" id="UP001362999">
    <property type="component" value="Unassembled WGS sequence"/>
</dbReference>
<sequence length="186" mass="21091">DPEIDSEDEYYNISQHILHDEINPSQPPSPTPSLHDEPDESMDEEEDSTPVSPFVLRTRRLRAVLDKLPDEEVVTRLSHVLDALDKNGLDVALFVETMCWGRECAVQNPRVRYARTAFMCSDELPLILKRCLKPPRWNSSIRKKRAKGGRAALPSVVVQACLDMMHEEMQELGPLLKTETATDVQA</sequence>
<proteinExistence type="predicted"/>
<feature type="non-terminal residue" evidence="2">
    <location>
        <position position="186"/>
    </location>
</feature>
<gene>
    <name evidence="2" type="ORF">R3P38DRAFT_2423837</name>
</gene>
<dbReference type="AlphaFoldDB" id="A0AAW0C3L0"/>
<evidence type="ECO:0000256" key="1">
    <source>
        <dbReference type="SAM" id="MobiDB-lite"/>
    </source>
</evidence>